<protein>
    <submittedName>
        <fullName evidence="1">42341_t:CDS:1</fullName>
    </submittedName>
</protein>
<evidence type="ECO:0000313" key="1">
    <source>
        <dbReference type="EMBL" id="CAG8661446.1"/>
    </source>
</evidence>
<reference evidence="1 2" key="1">
    <citation type="submission" date="2021-06" db="EMBL/GenBank/DDBJ databases">
        <authorList>
            <person name="Kallberg Y."/>
            <person name="Tangrot J."/>
            <person name="Rosling A."/>
        </authorList>
    </citation>
    <scope>NUCLEOTIDE SEQUENCE [LARGE SCALE GENOMIC DNA]</scope>
    <source>
        <strain evidence="1 2">120-4 pot B 10/14</strain>
    </source>
</reference>
<dbReference type="EMBL" id="CAJVQB010005422">
    <property type="protein sequence ID" value="CAG8661446.1"/>
    <property type="molecule type" value="Genomic_DNA"/>
</dbReference>
<name>A0ABN7USP6_GIGMA</name>
<sequence>MVDQCLNSLEDLDDIDLLIEEILNQPEKHSICEECNQETAHNNWCKDLIKDTFNKWMIDITMDQNKINETYSEIYKQIQEIENIAPDLSQAQITSHSLSYNTHTHAIYTSRLLDFVNPTKFEILKHMPNSTS</sequence>
<evidence type="ECO:0000313" key="2">
    <source>
        <dbReference type="Proteomes" id="UP000789901"/>
    </source>
</evidence>
<proteinExistence type="predicted"/>
<organism evidence="1 2">
    <name type="scientific">Gigaspora margarita</name>
    <dbReference type="NCBI Taxonomy" id="4874"/>
    <lineage>
        <taxon>Eukaryota</taxon>
        <taxon>Fungi</taxon>
        <taxon>Fungi incertae sedis</taxon>
        <taxon>Mucoromycota</taxon>
        <taxon>Glomeromycotina</taxon>
        <taxon>Glomeromycetes</taxon>
        <taxon>Diversisporales</taxon>
        <taxon>Gigasporaceae</taxon>
        <taxon>Gigaspora</taxon>
    </lineage>
</organism>
<accession>A0ABN7USP6</accession>
<comment type="caution">
    <text evidence="1">The sequence shown here is derived from an EMBL/GenBank/DDBJ whole genome shotgun (WGS) entry which is preliminary data.</text>
</comment>
<feature type="non-terminal residue" evidence="1">
    <location>
        <position position="132"/>
    </location>
</feature>
<gene>
    <name evidence="1" type="ORF">GMARGA_LOCUS9903</name>
</gene>
<dbReference type="Proteomes" id="UP000789901">
    <property type="component" value="Unassembled WGS sequence"/>
</dbReference>
<keyword evidence="2" id="KW-1185">Reference proteome</keyword>